<proteinExistence type="predicted"/>
<keyword evidence="3" id="KW-1185">Reference proteome</keyword>
<evidence type="ECO:0008006" key="4">
    <source>
        <dbReference type="Google" id="ProtNLM"/>
    </source>
</evidence>
<dbReference type="AlphaFoldDB" id="A0A413RKK3"/>
<evidence type="ECO:0000313" key="2">
    <source>
        <dbReference type="EMBL" id="RHA39806.1"/>
    </source>
</evidence>
<name>A0A413RKK3_9CELL</name>
<feature type="signal peptide" evidence="1">
    <location>
        <begin position="1"/>
        <end position="17"/>
    </location>
</feature>
<evidence type="ECO:0000256" key="1">
    <source>
        <dbReference type="SAM" id="SignalP"/>
    </source>
</evidence>
<organism evidence="2 3">
    <name type="scientific">Cellulomonas rhizosphaerae</name>
    <dbReference type="NCBI Taxonomy" id="2293719"/>
    <lineage>
        <taxon>Bacteria</taxon>
        <taxon>Bacillati</taxon>
        <taxon>Actinomycetota</taxon>
        <taxon>Actinomycetes</taxon>
        <taxon>Micrococcales</taxon>
        <taxon>Cellulomonadaceae</taxon>
        <taxon>Cellulomonas</taxon>
    </lineage>
</organism>
<comment type="caution">
    <text evidence="2">The sequence shown here is derived from an EMBL/GenBank/DDBJ whole genome shotgun (WGS) entry which is preliminary data.</text>
</comment>
<gene>
    <name evidence="2" type="ORF">D1825_11245</name>
</gene>
<protein>
    <recommendedName>
        <fullName evidence="4">Lipoprotein</fullName>
    </recommendedName>
</protein>
<feature type="chain" id="PRO_5019179762" description="Lipoprotein" evidence="1">
    <location>
        <begin position="18"/>
        <end position="180"/>
    </location>
</feature>
<reference evidence="2 3" key="1">
    <citation type="submission" date="2018-08" db="EMBL/GenBank/DDBJ databases">
        <title>Cellulomonas rhizosphaerae sp. nov., a novel actinomycete isolated from soil.</title>
        <authorList>
            <person name="Tian Y."/>
        </authorList>
    </citation>
    <scope>NUCLEOTIDE SEQUENCE [LARGE SCALE GENOMIC DNA]</scope>
    <source>
        <strain evidence="2 3">NEAU-TCZ24</strain>
    </source>
</reference>
<dbReference type="Proteomes" id="UP000283374">
    <property type="component" value="Unassembled WGS sequence"/>
</dbReference>
<keyword evidence="1" id="KW-0732">Signal</keyword>
<evidence type="ECO:0000313" key="3">
    <source>
        <dbReference type="Proteomes" id="UP000283374"/>
    </source>
</evidence>
<accession>A0A413RKK3</accession>
<sequence length="180" mass="18954">MLVCALAGCTTSTPTPAATVPSTAPTPVRSATIDPAAAAQKQNVDDARAALATFNDLTNSTAQAGYDAEPLSPMMTGELRPAVIVAYRDYAERKLKQTGTSTIDAVTMVKYEPGPAGAGKERVTLDACRDNSGIDVVTPDGKSAISDEGPDRFVVTYVAAHQEDDRWTFDSATPDRERAC</sequence>
<dbReference type="EMBL" id="QWKP01000201">
    <property type="protein sequence ID" value="RHA39806.1"/>
    <property type="molecule type" value="Genomic_DNA"/>
</dbReference>